<dbReference type="HAMAP" id="MF_00300">
    <property type="entry name" value="Chorismate_synth"/>
    <property type="match status" value="1"/>
</dbReference>
<comment type="caution">
    <text evidence="11">Lacks conserved residue(s) required for the propagation of feature annotation.</text>
</comment>
<dbReference type="PROSITE" id="PS00788">
    <property type="entry name" value="CHORISMATE_SYNTHASE_2"/>
    <property type="match status" value="1"/>
</dbReference>
<keyword evidence="9 11" id="KW-0057">Aromatic amino acid biosynthesis</keyword>
<keyword evidence="8 11" id="KW-0521">NADP</keyword>
<keyword evidence="7 11" id="KW-0274">FAD</keyword>
<dbReference type="InterPro" id="IPR020541">
    <property type="entry name" value="Chorismate_synthase_CS"/>
</dbReference>
<feature type="binding site" evidence="11">
    <location>
        <position position="324"/>
    </location>
    <ligand>
        <name>FMN</name>
        <dbReference type="ChEBI" id="CHEBI:58210"/>
    </ligand>
</feature>
<name>A0ABN6YY66_9FIRM</name>
<dbReference type="Proteomes" id="UP001305815">
    <property type="component" value="Chromosome"/>
</dbReference>
<dbReference type="Gene3D" id="3.60.150.10">
    <property type="entry name" value="Chorismate synthase AroC"/>
    <property type="match status" value="1"/>
</dbReference>
<keyword evidence="14" id="KW-1185">Reference proteome</keyword>
<sequence length="374" mass="40289">MAGSTYGTLFTVTTWGESHGSALGAVVDGCPSGLSLCENDIQKYLDRRRPGQGKFTTARREKDTAEILSGVFEGRTTGTPISIIIRNNDQISRDYDTLKNCFRPGHADFTFDQKYGFRDYRGGGRSSGRETIGRVAAGAVACRLLESVGIRITAYTKSIGPISVPDGEYDFTQISENPLYMPSRSFSEEASAYLESCIKNQDSSGGIIECQIEGIPAGIGEPVFHKLDAALAQAVMSIGAVKGVEIGDGFRSALAKGSDNNDAFTFDGSRIRKRTNHSGGTLGGLSDGSTLIFRAAVKPTPSIARPQHTVTSDGKEIELSIHGRHDPVIVPRAVVVVEAMAALALADLLMINMSSRLENFTAFYYPKDSKERRP</sequence>
<comment type="similarity">
    <text evidence="2 11 12">Belongs to the chorismate synthase family.</text>
</comment>
<dbReference type="PANTHER" id="PTHR21085">
    <property type="entry name" value="CHORISMATE SYNTHASE"/>
    <property type="match status" value="1"/>
</dbReference>
<feature type="binding site" evidence="11">
    <location>
        <position position="48"/>
    </location>
    <ligand>
        <name>NADP(+)</name>
        <dbReference type="ChEBI" id="CHEBI:58349"/>
    </ligand>
</feature>
<dbReference type="NCBIfam" id="NF003793">
    <property type="entry name" value="PRK05382.1"/>
    <property type="match status" value="1"/>
</dbReference>
<dbReference type="PIRSF" id="PIRSF001456">
    <property type="entry name" value="Chorismate_synth"/>
    <property type="match status" value="1"/>
</dbReference>
<dbReference type="CDD" id="cd07304">
    <property type="entry name" value="Chorismate_synthase"/>
    <property type="match status" value="1"/>
</dbReference>
<evidence type="ECO:0000256" key="5">
    <source>
        <dbReference type="ARBA" id="ARBA00022630"/>
    </source>
</evidence>
<evidence type="ECO:0000256" key="7">
    <source>
        <dbReference type="ARBA" id="ARBA00022827"/>
    </source>
</evidence>
<feature type="binding site" evidence="11">
    <location>
        <begin position="298"/>
        <end position="302"/>
    </location>
    <ligand>
        <name>FMN</name>
        <dbReference type="ChEBI" id="CHEBI:58210"/>
    </ligand>
</feature>
<evidence type="ECO:0000256" key="3">
    <source>
        <dbReference type="ARBA" id="ARBA00013036"/>
    </source>
</evidence>
<evidence type="ECO:0000256" key="6">
    <source>
        <dbReference type="ARBA" id="ARBA00022643"/>
    </source>
</evidence>
<feature type="binding site" evidence="11">
    <location>
        <position position="54"/>
    </location>
    <ligand>
        <name>NADP(+)</name>
        <dbReference type="ChEBI" id="CHEBI:58349"/>
    </ligand>
</feature>
<reference evidence="14" key="1">
    <citation type="journal article" date="2023" name="Int. J. Syst. Evol. Microbiol.">
        <title>Claveliimonas bilis gen. nov., sp. nov., deoxycholic acid-producing bacteria isolated from human faeces, and reclassification of Sellimonas monacensis Zenner et al. 2021 as Claveliimonas monacensis comb. nov.</title>
        <authorList>
            <person name="Hisatomi A."/>
            <person name="Kastawa N.W.E.P.G."/>
            <person name="Song I."/>
            <person name="Ohkuma M."/>
            <person name="Fukiya S."/>
            <person name="Sakamoto M."/>
        </authorList>
    </citation>
    <scope>NUCLEOTIDE SEQUENCE [LARGE SCALE GENOMIC DNA]</scope>
    <source>
        <strain evidence="14">12BBH14</strain>
    </source>
</reference>
<feature type="binding site" evidence="11">
    <location>
        <position position="283"/>
    </location>
    <ligand>
        <name>FMN</name>
        <dbReference type="ChEBI" id="CHEBI:58210"/>
    </ligand>
</feature>
<accession>A0ABN6YY66</accession>
<gene>
    <name evidence="11 13" type="primary">aroC</name>
    <name evidence="13" type="ORF">Lac1_19760</name>
</gene>
<keyword evidence="6 11" id="KW-0288">FMN</keyword>
<organism evidence="13 14">
    <name type="scientific">Claveliimonas bilis</name>
    <dbReference type="NCBI Taxonomy" id="3028070"/>
    <lineage>
        <taxon>Bacteria</taxon>
        <taxon>Bacillati</taxon>
        <taxon>Bacillota</taxon>
        <taxon>Clostridia</taxon>
        <taxon>Lachnospirales</taxon>
        <taxon>Lachnospiraceae</taxon>
        <taxon>Claveliimonas</taxon>
    </lineage>
</organism>
<evidence type="ECO:0000256" key="1">
    <source>
        <dbReference type="ARBA" id="ARBA00005044"/>
    </source>
</evidence>
<comment type="catalytic activity">
    <reaction evidence="11 12">
        <text>5-O-(1-carboxyvinyl)-3-phosphoshikimate = chorismate + phosphate</text>
        <dbReference type="Rhea" id="RHEA:21020"/>
        <dbReference type="ChEBI" id="CHEBI:29748"/>
        <dbReference type="ChEBI" id="CHEBI:43474"/>
        <dbReference type="ChEBI" id="CHEBI:57701"/>
        <dbReference type="EC" id="4.2.3.5"/>
    </reaction>
</comment>
<evidence type="ECO:0000256" key="2">
    <source>
        <dbReference type="ARBA" id="ARBA00008014"/>
    </source>
</evidence>
<dbReference type="EC" id="4.2.3.5" evidence="3 11"/>
<dbReference type="InterPro" id="IPR035904">
    <property type="entry name" value="Chorismate_synth_AroC_sf"/>
</dbReference>
<evidence type="ECO:0000313" key="14">
    <source>
        <dbReference type="Proteomes" id="UP001305815"/>
    </source>
</evidence>
<dbReference type="PROSITE" id="PS00789">
    <property type="entry name" value="CHORISMATE_SYNTHASE_3"/>
    <property type="match status" value="1"/>
</dbReference>
<evidence type="ECO:0000256" key="11">
    <source>
        <dbReference type="HAMAP-Rule" id="MF_00300"/>
    </source>
</evidence>
<protein>
    <recommendedName>
        <fullName evidence="3 11">Chorismate synthase</fullName>
        <shortName evidence="11">CS</shortName>
        <ecNumber evidence="3 11">4.2.3.5</ecNumber>
    </recommendedName>
    <alternativeName>
        <fullName evidence="11">5-enolpyruvylshikimate-3-phosphate phospholyase</fullName>
    </alternativeName>
</protein>
<comment type="subunit">
    <text evidence="11">Homotetramer.</text>
</comment>
<dbReference type="RefSeq" id="WP_316264825.1">
    <property type="nucleotide sequence ID" value="NZ_AP027742.1"/>
</dbReference>
<dbReference type="InterPro" id="IPR000453">
    <property type="entry name" value="Chorismate_synth"/>
</dbReference>
<dbReference type="EMBL" id="AP027742">
    <property type="protein sequence ID" value="BDZ77793.1"/>
    <property type="molecule type" value="Genomic_DNA"/>
</dbReference>
<evidence type="ECO:0000256" key="12">
    <source>
        <dbReference type="RuleBase" id="RU000605"/>
    </source>
</evidence>
<evidence type="ECO:0000256" key="10">
    <source>
        <dbReference type="ARBA" id="ARBA00023239"/>
    </source>
</evidence>
<comment type="pathway">
    <text evidence="1 11 12">Metabolic intermediate biosynthesis; chorismate biosynthesis; chorismate from D-erythrose 4-phosphate and phosphoenolpyruvate: step 7/7.</text>
</comment>
<keyword evidence="10 11" id="KW-0456">Lyase</keyword>
<evidence type="ECO:0000256" key="8">
    <source>
        <dbReference type="ARBA" id="ARBA00022857"/>
    </source>
</evidence>
<keyword evidence="5 11" id="KW-0285">Flavoprotein</keyword>
<dbReference type="Pfam" id="PF01264">
    <property type="entry name" value="Chorismate_synt"/>
    <property type="match status" value="1"/>
</dbReference>
<dbReference type="PANTHER" id="PTHR21085:SF0">
    <property type="entry name" value="CHORISMATE SYNTHASE"/>
    <property type="match status" value="1"/>
</dbReference>
<comment type="function">
    <text evidence="11">Catalyzes the anti-1,4-elimination of the C-3 phosphate and the C-6 proR hydrogen from 5-enolpyruvylshikimate-3-phosphate (EPSP) to yield chorismate, which is the branch point compound that serves as the starting substrate for the three terminal pathways of aromatic amino acid biosynthesis. This reaction introduces a second double bond into the aromatic ring system.</text>
</comment>
<proteinExistence type="inferred from homology"/>
<comment type="cofactor">
    <cofactor evidence="11 12">
        <name>FMNH2</name>
        <dbReference type="ChEBI" id="CHEBI:57618"/>
    </cofactor>
    <text evidence="11 12">Reduced FMN (FMNH(2)).</text>
</comment>
<keyword evidence="4 11" id="KW-0028">Amino-acid biosynthesis</keyword>
<dbReference type="NCBIfam" id="TIGR00033">
    <property type="entry name" value="aroC"/>
    <property type="match status" value="1"/>
</dbReference>
<dbReference type="SUPFAM" id="SSF103263">
    <property type="entry name" value="Chorismate synthase, AroC"/>
    <property type="match status" value="1"/>
</dbReference>
<dbReference type="PROSITE" id="PS00787">
    <property type="entry name" value="CHORISMATE_SYNTHASE_1"/>
    <property type="match status" value="1"/>
</dbReference>
<feature type="binding site" evidence="11">
    <location>
        <begin position="125"/>
        <end position="127"/>
    </location>
    <ligand>
        <name>FMN</name>
        <dbReference type="ChEBI" id="CHEBI:58210"/>
    </ligand>
</feature>
<evidence type="ECO:0000256" key="9">
    <source>
        <dbReference type="ARBA" id="ARBA00023141"/>
    </source>
</evidence>
<evidence type="ECO:0000313" key="13">
    <source>
        <dbReference type="EMBL" id="BDZ77793.1"/>
    </source>
</evidence>
<evidence type="ECO:0000256" key="4">
    <source>
        <dbReference type="ARBA" id="ARBA00022605"/>
    </source>
</evidence>